<evidence type="ECO:0000313" key="2">
    <source>
        <dbReference type="Proteomes" id="UP000308092"/>
    </source>
</evidence>
<protein>
    <submittedName>
        <fullName evidence="1">Uncharacterized protein</fullName>
    </submittedName>
</protein>
<evidence type="ECO:0000313" key="1">
    <source>
        <dbReference type="EMBL" id="THC91939.1"/>
    </source>
</evidence>
<accession>A0A4S3JA25</accession>
<keyword evidence="2" id="KW-1185">Reference proteome</keyword>
<proteinExistence type="predicted"/>
<dbReference type="EMBL" id="SOSA01000371">
    <property type="protein sequence ID" value="THC91939.1"/>
    <property type="molecule type" value="Genomic_DNA"/>
</dbReference>
<dbReference type="Proteomes" id="UP000308092">
    <property type="component" value="Unassembled WGS sequence"/>
</dbReference>
<gene>
    <name evidence="1" type="ORF">EYZ11_008594</name>
</gene>
<organism evidence="1 2">
    <name type="scientific">Aspergillus tanneri</name>
    <dbReference type="NCBI Taxonomy" id="1220188"/>
    <lineage>
        <taxon>Eukaryota</taxon>
        <taxon>Fungi</taxon>
        <taxon>Dikarya</taxon>
        <taxon>Ascomycota</taxon>
        <taxon>Pezizomycotina</taxon>
        <taxon>Eurotiomycetes</taxon>
        <taxon>Eurotiomycetidae</taxon>
        <taxon>Eurotiales</taxon>
        <taxon>Aspergillaceae</taxon>
        <taxon>Aspergillus</taxon>
        <taxon>Aspergillus subgen. Circumdati</taxon>
    </lineage>
</organism>
<dbReference type="AlphaFoldDB" id="A0A4S3JA25"/>
<sequence>MVGTPTWSRRLLLDEETVAEDGEPVDEQLVRDTERQSKTVALLLPPPVRTMVLDCLCPWTRDVRGPEWPH</sequence>
<name>A0A4S3JA25_9EURO</name>
<dbReference type="VEuPathDB" id="FungiDB:EYZ11_008594"/>
<reference evidence="1 2" key="1">
    <citation type="submission" date="2019-03" db="EMBL/GenBank/DDBJ databases">
        <title>The genome sequence of a newly discovered highly antifungal drug resistant Aspergillus species, Aspergillus tanneri NIH 1004.</title>
        <authorList>
            <person name="Mounaud S."/>
            <person name="Singh I."/>
            <person name="Joardar V."/>
            <person name="Pakala S."/>
            <person name="Pakala S."/>
            <person name="Venepally P."/>
            <person name="Hoover J."/>
            <person name="Nierman W."/>
            <person name="Chung J."/>
            <person name="Losada L."/>
        </authorList>
    </citation>
    <scope>NUCLEOTIDE SEQUENCE [LARGE SCALE GENOMIC DNA]</scope>
    <source>
        <strain evidence="1 2">NIH1004</strain>
    </source>
</reference>
<comment type="caution">
    <text evidence="1">The sequence shown here is derived from an EMBL/GenBank/DDBJ whole genome shotgun (WGS) entry which is preliminary data.</text>
</comment>